<dbReference type="SFLD" id="SFLDS00019">
    <property type="entry name" value="Glutathione_Transferase_(cytos"/>
    <property type="match status" value="2"/>
</dbReference>
<dbReference type="PANTHER" id="PTHR12289">
    <property type="entry name" value="METAXIN RELATED"/>
    <property type="match status" value="1"/>
</dbReference>
<dbReference type="Pfam" id="PF17171">
    <property type="entry name" value="GST_C_6"/>
    <property type="match status" value="2"/>
</dbReference>
<dbReference type="Pfam" id="PF17172">
    <property type="entry name" value="GST_N_4"/>
    <property type="match status" value="1"/>
</dbReference>
<dbReference type="Gene3D" id="1.20.1050.10">
    <property type="match status" value="1"/>
</dbReference>
<dbReference type="AlphaFoldDB" id="A0A7J6SXV0"/>
<dbReference type="InterPro" id="IPR026928">
    <property type="entry name" value="FAX/IsoI-like"/>
</dbReference>
<evidence type="ECO:0000313" key="5">
    <source>
        <dbReference type="Proteomes" id="UP000574390"/>
    </source>
</evidence>
<evidence type="ECO:0000259" key="2">
    <source>
        <dbReference type="Pfam" id="PF17171"/>
    </source>
</evidence>
<evidence type="ECO:0000313" key="4">
    <source>
        <dbReference type="EMBL" id="KAF4737587.1"/>
    </source>
</evidence>
<comment type="similarity">
    <text evidence="1">Belongs to the FAX family.</text>
</comment>
<dbReference type="Proteomes" id="UP000574390">
    <property type="component" value="Unassembled WGS sequence"/>
</dbReference>
<dbReference type="InterPro" id="IPR040079">
    <property type="entry name" value="Glutathione_S-Trfase"/>
</dbReference>
<dbReference type="CDD" id="cd03193">
    <property type="entry name" value="GST_C_Metaxin"/>
    <property type="match status" value="2"/>
</dbReference>
<evidence type="ECO:0000259" key="3">
    <source>
        <dbReference type="Pfam" id="PF17172"/>
    </source>
</evidence>
<evidence type="ECO:0000256" key="1">
    <source>
        <dbReference type="ARBA" id="ARBA00006475"/>
    </source>
</evidence>
<dbReference type="InterPro" id="IPR036282">
    <property type="entry name" value="Glutathione-S-Trfase_C_sf"/>
</dbReference>
<dbReference type="InterPro" id="IPR050931">
    <property type="entry name" value="Mito_Protein_Transport_Metaxin"/>
</dbReference>
<protein>
    <recommendedName>
        <fullName evidence="6">Metaxin glutathione S-transferase domain-containing protein</fullName>
    </recommendedName>
</protein>
<dbReference type="SFLD" id="SFLDG01180">
    <property type="entry name" value="SUF1"/>
    <property type="match status" value="2"/>
</dbReference>
<reference evidence="4 5" key="1">
    <citation type="submission" date="2020-04" db="EMBL/GenBank/DDBJ databases">
        <title>Perkinsus olseni comparative genomics.</title>
        <authorList>
            <person name="Bogema D.R."/>
        </authorList>
    </citation>
    <scope>NUCLEOTIDE SEQUENCE [LARGE SCALE GENOMIC DNA]</scope>
    <source>
        <strain evidence="4">ATCC PRA-205</strain>
    </source>
</reference>
<dbReference type="InterPro" id="IPR036249">
    <property type="entry name" value="Thioredoxin-like_sf"/>
</dbReference>
<accession>A0A7J6SXV0</accession>
<name>A0A7J6SXV0_PEROL</name>
<proteinExistence type="inferred from homology"/>
<feature type="domain" description="Metaxin glutathione S-transferase" evidence="2">
    <location>
        <begin position="270"/>
        <end position="336"/>
    </location>
</feature>
<dbReference type="GO" id="GO:0005737">
    <property type="term" value="C:cytoplasm"/>
    <property type="evidence" value="ECO:0007669"/>
    <property type="project" value="TreeGrafter"/>
</dbReference>
<feature type="domain" description="Metaxin glutathione S-transferase" evidence="2">
    <location>
        <begin position="33"/>
        <end position="99"/>
    </location>
</feature>
<dbReference type="SUPFAM" id="SSF47616">
    <property type="entry name" value="GST C-terminal domain-like"/>
    <property type="match status" value="2"/>
</dbReference>
<comment type="caution">
    <text evidence="4">The sequence shown here is derived from an EMBL/GenBank/DDBJ whole genome shotgun (WGS) entry which is preliminary data.</text>
</comment>
<dbReference type="Gene3D" id="3.40.30.10">
    <property type="entry name" value="Glutaredoxin"/>
    <property type="match status" value="1"/>
</dbReference>
<evidence type="ECO:0008006" key="6">
    <source>
        <dbReference type="Google" id="ProtNLM"/>
    </source>
</evidence>
<dbReference type="InterPro" id="IPR012336">
    <property type="entry name" value="Thioredoxin-like_fold"/>
</dbReference>
<feature type="domain" description="Thioredoxin-like fold" evidence="3">
    <location>
        <begin position="126"/>
        <end position="211"/>
    </location>
</feature>
<sequence>WVFPTFLMRSLKACLNGQGIGRLPEAERRQRMELDIEALSVILGNKKYFVNDKRPTTIDATVFGYLWSNFDTDSEFTKFMSCCEECRKYDNLMAYYNRMREMMLASADKYVITNRGDGTASSPSHFCTKLHIWLELSGLPYTLVGVGRPDGPYGKVPYIELNGKAYGDSSAIVEMLSEKYNKDLDADLSPEQKAMSVAVQRMVEEHAYFLSVADIALQDGAFSVMVNKFLPLSAFTKLFVPSLVRRNLRGNLNAQGIGRLSEADRSDRMKKDIASLSGILGNKKYFISDEKPTTVDATVFGYLWTAMSTDTELTKFSNCEKECRKYDNLMAYFERMQEMMMKSSEKWKTKA</sequence>
<feature type="non-terminal residue" evidence="4">
    <location>
        <position position="351"/>
    </location>
</feature>
<gene>
    <name evidence="4" type="ORF">FOZ62_030299</name>
</gene>
<dbReference type="PANTHER" id="PTHR12289:SF41">
    <property type="entry name" value="FAILED AXON CONNECTIONS-RELATED"/>
    <property type="match status" value="1"/>
</dbReference>
<dbReference type="EMBL" id="JABANM010011507">
    <property type="protein sequence ID" value="KAF4737587.1"/>
    <property type="molecule type" value="Genomic_DNA"/>
</dbReference>
<dbReference type="SFLD" id="SFLDG01200">
    <property type="entry name" value="SUF1.1"/>
    <property type="match status" value="1"/>
</dbReference>
<dbReference type="SUPFAM" id="SSF52833">
    <property type="entry name" value="Thioredoxin-like"/>
    <property type="match status" value="1"/>
</dbReference>
<dbReference type="InterPro" id="IPR033468">
    <property type="entry name" value="Metaxin_GST"/>
</dbReference>
<organism evidence="4 5">
    <name type="scientific">Perkinsus olseni</name>
    <name type="common">Perkinsus atlanticus</name>
    <dbReference type="NCBI Taxonomy" id="32597"/>
    <lineage>
        <taxon>Eukaryota</taxon>
        <taxon>Sar</taxon>
        <taxon>Alveolata</taxon>
        <taxon>Perkinsozoa</taxon>
        <taxon>Perkinsea</taxon>
        <taxon>Perkinsida</taxon>
        <taxon>Perkinsidae</taxon>
        <taxon>Perkinsus</taxon>
    </lineage>
</organism>